<evidence type="ECO:0000313" key="3">
    <source>
        <dbReference type="Proteomes" id="UP001626593"/>
    </source>
</evidence>
<dbReference type="PANTHER" id="PTHR40396">
    <property type="entry name" value="ATPASE-LIKE PROTEIN"/>
    <property type="match status" value="1"/>
</dbReference>
<sequence length="400" mass="45668">MIHWFEVENFTSFVAPTRIDFTPGKVVDDYSVATSPSGVRLSKLVGVFGPNAAGKTNLIRALSRTADFISESFNWPESTLLPFKPHFFCKDKPVRVALQFELPADEGSATPVVYRYEIEANEQQVIRERLRVRTSQLFSRVFERELSGKTYKITGLGNRFRNVPERISFVSWLARHEVPEARRIASYFKRYQTNEFGFAGRVPLLLGMWAAIDAYRHDPRLHGDMLDVLRRWDLGVADVKYVSTRVAGDERETWEAIVTHRRGEKSAELPMMVESSGTVGLFAQLSVLLQVLHEGGVCVMDEIESDLHPDMVEMLLDLFINPETNPKQAQLVFTTHADWVMNLLNRWTTVLVEKRECESTAWRLCDMQGIQSRDNHAAKYRSGAYGAVPRDLSEDCEATW</sequence>
<dbReference type="RefSeq" id="WP_407279215.1">
    <property type="nucleotide sequence ID" value="NZ_CP141259.1"/>
</dbReference>
<dbReference type="Gene3D" id="3.40.50.300">
    <property type="entry name" value="P-loop containing nucleotide triphosphate hydrolases"/>
    <property type="match status" value="2"/>
</dbReference>
<organism evidence="2 3">
    <name type="scientific">Aromatoleum evansii</name>
    <name type="common">Azoarcus evansii</name>
    <dbReference type="NCBI Taxonomy" id="59406"/>
    <lineage>
        <taxon>Bacteria</taxon>
        <taxon>Pseudomonadati</taxon>
        <taxon>Pseudomonadota</taxon>
        <taxon>Betaproteobacteria</taxon>
        <taxon>Rhodocyclales</taxon>
        <taxon>Rhodocyclaceae</taxon>
        <taxon>Aromatoleum</taxon>
    </lineage>
</organism>
<dbReference type="EMBL" id="CP141259">
    <property type="protein sequence ID" value="WRL46385.1"/>
    <property type="molecule type" value="Genomic_DNA"/>
</dbReference>
<dbReference type="Proteomes" id="UP001626593">
    <property type="component" value="Chromosome"/>
</dbReference>
<protein>
    <submittedName>
        <fullName evidence="2">ATP-binding protein</fullName>
    </submittedName>
</protein>
<keyword evidence="2" id="KW-0067">ATP-binding</keyword>
<dbReference type="InterPro" id="IPR027417">
    <property type="entry name" value="P-loop_NTPase"/>
</dbReference>
<proteinExistence type="predicted"/>
<dbReference type="Pfam" id="PF13304">
    <property type="entry name" value="AAA_21"/>
    <property type="match status" value="1"/>
</dbReference>
<keyword evidence="2" id="KW-0547">Nucleotide-binding</keyword>
<gene>
    <name evidence="2" type="ORF">U5817_24845</name>
</gene>
<name>A0ABZ1ALN4_AROEV</name>
<evidence type="ECO:0000259" key="1">
    <source>
        <dbReference type="Pfam" id="PF13304"/>
    </source>
</evidence>
<dbReference type="PANTHER" id="PTHR40396:SF1">
    <property type="entry name" value="ATPASE AAA-TYPE CORE DOMAIN-CONTAINING PROTEIN"/>
    <property type="match status" value="1"/>
</dbReference>
<dbReference type="GO" id="GO:0005524">
    <property type="term" value="F:ATP binding"/>
    <property type="evidence" value="ECO:0007669"/>
    <property type="project" value="UniProtKB-KW"/>
</dbReference>
<evidence type="ECO:0000313" key="2">
    <source>
        <dbReference type="EMBL" id="WRL46385.1"/>
    </source>
</evidence>
<dbReference type="InterPro" id="IPR003959">
    <property type="entry name" value="ATPase_AAA_core"/>
</dbReference>
<accession>A0ABZ1ALN4</accession>
<feature type="domain" description="ATPase AAA-type core" evidence="1">
    <location>
        <begin position="45"/>
        <end position="336"/>
    </location>
</feature>
<dbReference type="SUPFAM" id="SSF52540">
    <property type="entry name" value="P-loop containing nucleoside triphosphate hydrolases"/>
    <property type="match status" value="1"/>
</dbReference>
<reference evidence="2 3" key="1">
    <citation type="submission" date="2023-12" db="EMBL/GenBank/DDBJ databases">
        <title>A. evansii MAY27, complete genome.</title>
        <authorList>
            <person name="Wang Y."/>
        </authorList>
    </citation>
    <scope>NUCLEOTIDE SEQUENCE [LARGE SCALE GENOMIC DNA]</scope>
    <source>
        <strain evidence="2 3">MAY27</strain>
    </source>
</reference>
<keyword evidence="3" id="KW-1185">Reference proteome</keyword>